<evidence type="ECO:0000313" key="2">
    <source>
        <dbReference type="EMBL" id="KAF1912922.1"/>
    </source>
</evidence>
<proteinExistence type="predicted"/>
<feature type="region of interest" description="Disordered" evidence="1">
    <location>
        <begin position="304"/>
        <end position="329"/>
    </location>
</feature>
<feature type="region of interest" description="Disordered" evidence="1">
    <location>
        <begin position="1"/>
        <end position="43"/>
    </location>
</feature>
<feature type="compositionally biased region" description="Polar residues" evidence="1">
    <location>
        <begin position="27"/>
        <end position="36"/>
    </location>
</feature>
<organism evidence="2 3">
    <name type="scientific">Ampelomyces quisqualis</name>
    <name type="common">Powdery mildew agent</name>
    <dbReference type="NCBI Taxonomy" id="50730"/>
    <lineage>
        <taxon>Eukaryota</taxon>
        <taxon>Fungi</taxon>
        <taxon>Dikarya</taxon>
        <taxon>Ascomycota</taxon>
        <taxon>Pezizomycotina</taxon>
        <taxon>Dothideomycetes</taxon>
        <taxon>Pleosporomycetidae</taxon>
        <taxon>Pleosporales</taxon>
        <taxon>Pleosporineae</taxon>
        <taxon>Phaeosphaeriaceae</taxon>
        <taxon>Ampelomyces</taxon>
    </lineage>
</organism>
<gene>
    <name evidence="2" type="ORF">BDU57DRAFT_532058</name>
</gene>
<name>A0A6A5QC41_AMPQU</name>
<keyword evidence="3" id="KW-1185">Reference proteome</keyword>
<evidence type="ECO:0000256" key="1">
    <source>
        <dbReference type="SAM" id="MobiDB-lite"/>
    </source>
</evidence>
<dbReference type="Proteomes" id="UP000800096">
    <property type="component" value="Unassembled WGS sequence"/>
</dbReference>
<dbReference type="EMBL" id="ML979139">
    <property type="protein sequence ID" value="KAF1912922.1"/>
    <property type="molecule type" value="Genomic_DNA"/>
</dbReference>
<protein>
    <submittedName>
        <fullName evidence="2">Uncharacterized protein</fullName>
    </submittedName>
</protein>
<accession>A0A6A5QC41</accession>
<reference evidence="2" key="1">
    <citation type="journal article" date="2020" name="Stud. Mycol.">
        <title>101 Dothideomycetes genomes: a test case for predicting lifestyles and emergence of pathogens.</title>
        <authorList>
            <person name="Haridas S."/>
            <person name="Albert R."/>
            <person name="Binder M."/>
            <person name="Bloem J."/>
            <person name="Labutti K."/>
            <person name="Salamov A."/>
            <person name="Andreopoulos B."/>
            <person name="Baker S."/>
            <person name="Barry K."/>
            <person name="Bills G."/>
            <person name="Bluhm B."/>
            <person name="Cannon C."/>
            <person name="Castanera R."/>
            <person name="Culley D."/>
            <person name="Daum C."/>
            <person name="Ezra D."/>
            <person name="Gonzalez J."/>
            <person name="Henrissat B."/>
            <person name="Kuo A."/>
            <person name="Liang C."/>
            <person name="Lipzen A."/>
            <person name="Lutzoni F."/>
            <person name="Magnuson J."/>
            <person name="Mondo S."/>
            <person name="Nolan M."/>
            <person name="Ohm R."/>
            <person name="Pangilinan J."/>
            <person name="Park H.-J."/>
            <person name="Ramirez L."/>
            <person name="Alfaro M."/>
            <person name="Sun H."/>
            <person name="Tritt A."/>
            <person name="Yoshinaga Y."/>
            <person name="Zwiers L.-H."/>
            <person name="Turgeon B."/>
            <person name="Goodwin S."/>
            <person name="Spatafora J."/>
            <person name="Crous P."/>
            <person name="Grigoriev I."/>
        </authorList>
    </citation>
    <scope>NUCLEOTIDE SEQUENCE</scope>
    <source>
        <strain evidence="2">HMLAC05119</strain>
    </source>
</reference>
<dbReference type="AlphaFoldDB" id="A0A6A5QC41"/>
<dbReference type="OrthoDB" id="10466661at2759"/>
<evidence type="ECO:0000313" key="3">
    <source>
        <dbReference type="Proteomes" id="UP000800096"/>
    </source>
</evidence>
<sequence length="329" mass="37606">MNLYQPRPYKKERQDEKNSRSTHQKRITVSYTTRTAEPQYANELRRPLEKARRLLDRVGHVNKSSLQQTSGPATRITTPMLHDSDPHSTSHISQEAHTMDSWLGEWETASSDPLPSDIRSLWLLLSPTSLNLKKHARSAQDAELIHYCPDMAPKGRAEQELRLGEEQDERLRFRLEQGEEELARNIERHKERNAVLKQSRRVKVIDLTEDPTIDGNALRSIRSNLPTRHPIAPAHDSQQPSYHGLHWISDSPLEFAWGNTAQDAHQHLGMQTTKWAHNDQGPYMPSGLHSEIFSQPSYSYESVHTGSWSSRGMGSRDAGHVSWEDVDAP</sequence>
<feature type="compositionally biased region" description="Basic and acidic residues" evidence="1">
    <location>
        <begin position="9"/>
        <end position="19"/>
    </location>
</feature>